<dbReference type="AlphaFoldDB" id="A0A9D3YZF7"/>
<dbReference type="PANTHER" id="PTHR11388">
    <property type="entry name" value="ORGANIC ANION TRANSPORTER"/>
    <property type="match status" value="1"/>
</dbReference>
<gene>
    <name evidence="2" type="ORF">DPMN_069613</name>
</gene>
<keyword evidence="1" id="KW-0812">Transmembrane</keyword>
<dbReference type="PANTHER" id="PTHR11388:SF100">
    <property type="entry name" value="SOLUTE CARRIER ORGANIC ANION TRANSPORTER FAMILY MEMBER 4A1"/>
    <property type="match status" value="1"/>
</dbReference>
<dbReference type="Pfam" id="PF03137">
    <property type="entry name" value="OATP"/>
    <property type="match status" value="1"/>
</dbReference>
<proteinExistence type="predicted"/>
<accession>A0A9D3YZF7</accession>
<dbReference type="GO" id="GO:0015347">
    <property type="term" value="F:sodium-independent organic anion transmembrane transporter activity"/>
    <property type="evidence" value="ECO:0007669"/>
    <property type="project" value="TreeGrafter"/>
</dbReference>
<organism evidence="2 3">
    <name type="scientific">Dreissena polymorpha</name>
    <name type="common">Zebra mussel</name>
    <name type="synonym">Mytilus polymorpha</name>
    <dbReference type="NCBI Taxonomy" id="45954"/>
    <lineage>
        <taxon>Eukaryota</taxon>
        <taxon>Metazoa</taxon>
        <taxon>Spiralia</taxon>
        <taxon>Lophotrochozoa</taxon>
        <taxon>Mollusca</taxon>
        <taxon>Bivalvia</taxon>
        <taxon>Autobranchia</taxon>
        <taxon>Heteroconchia</taxon>
        <taxon>Euheterodonta</taxon>
        <taxon>Imparidentia</taxon>
        <taxon>Neoheterodontei</taxon>
        <taxon>Myida</taxon>
        <taxon>Dreissenoidea</taxon>
        <taxon>Dreissenidae</taxon>
        <taxon>Dreissena</taxon>
    </lineage>
</organism>
<keyword evidence="3" id="KW-1185">Reference proteome</keyword>
<dbReference type="EMBL" id="JAIWYP010000014">
    <property type="protein sequence ID" value="KAH3710145.1"/>
    <property type="molecule type" value="Genomic_DNA"/>
</dbReference>
<dbReference type="GO" id="GO:0016323">
    <property type="term" value="C:basolateral plasma membrane"/>
    <property type="evidence" value="ECO:0007669"/>
    <property type="project" value="TreeGrafter"/>
</dbReference>
<keyword evidence="1" id="KW-0472">Membrane</keyword>
<dbReference type="Proteomes" id="UP000828390">
    <property type="component" value="Unassembled WGS sequence"/>
</dbReference>
<keyword evidence="1" id="KW-1133">Transmembrane helix</keyword>
<reference evidence="2" key="1">
    <citation type="journal article" date="2019" name="bioRxiv">
        <title>The Genome of the Zebra Mussel, Dreissena polymorpha: A Resource for Invasive Species Research.</title>
        <authorList>
            <person name="McCartney M.A."/>
            <person name="Auch B."/>
            <person name="Kono T."/>
            <person name="Mallez S."/>
            <person name="Zhang Y."/>
            <person name="Obille A."/>
            <person name="Becker A."/>
            <person name="Abrahante J.E."/>
            <person name="Garbe J."/>
            <person name="Badalamenti J.P."/>
            <person name="Herman A."/>
            <person name="Mangelson H."/>
            <person name="Liachko I."/>
            <person name="Sullivan S."/>
            <person name="Sone E.D."/>
            <person name="Koren S."/>
            <person name="Silverstein K.A.T."/>
            <person name="Beckman K.B."/>
            <person name="Gohl D.M."/>
        </authorList>
    </citation>
    <scope>NUCLEOTIDE SEQUENCE</scope>
    <source>
        <strain evidence="2">Duluth1</strain>
        <tissue evidence="2">Whole animal</tissue>
    </source>
</reference>
<sequence>MPGPIIFGAIIDDTCLLWKYTCGERQSCRLYDLAYFRNAILGYGVITSALATLILSSLFFYFRYKNTTEWHQGAQKEDPVADVELIVNTDNANDHVKEH</sequence>
<evidence type="ECO:0000313" key="3">
    <source>
        <dbReference type="Proteomes" id="UP000828390"/>
    </source>
</evidence>
<evidence type="ECO:0000313" key="2">
    <source>
        <dbReference type="EMBL" id="KAH3710145.1"/>
    </source>
</evidence>
<feature type="transmembrane region" description="Helical" evidence="1">
    <location>
        <begin position="40"/>
        <end position="62"/>
    </location>
</feature>
<comment type="caution">
    <text evidence="2">The sequence shown here is derived from an EMBL/GenBank/DDBJ whole genome shotgun (WGS) entry which is preliminary data.</text>
</comment>
<reference evidence="2" key="2">
    <citation type="submission" date="2020-11" db="EMBL/GenBank/DDBJ databases">
        <authorList>
            <person name="McCartney M.A."/>
            <person name="Auch B."/>
            <person name="Kono T."/>
            <person name="Mallez S."/>
            <person name="Becker A."/>
            <person name="Gohl D.M."/>
            <person name="Silverstein K.A.T."/>
            <person name="Koren S."/>
            <person name="Bechman K.B."/>
            <person name="Herman A."/>
            <person name="Abrahante J.E."/>
            <person name="Garbe J."/>
        </authorList>
    </citation>
    <scope>NUCLEOTIDE SEQUENCE</scope>
    <source>
        <strain evidence="2">Duluth1</strain>
        <tissue evidence="2">Whole animal</tissue>
    </source>
</reference>
<dbReference type="GO" id="GO:0043252">
    <property type="term" value="P:sodium-independent organic anion transport"/>
    <property type="evidence" value="ECO:0007669"/>
    <property type="project" value="TreeGrafter"/>
</dbReference>
<evidence type="ECO:0000256" key="1">
    <source>
        <dbReference type="SAM" id="Phobius"/>
    </source>
</evidence>
<protein>
    <submittedName>
        <fullName evidence="2">Uncharacterized protein</fullName>
    </submittedName>
</protein>
<name>A0A9D3YZF7_DREPO</name>
<dbReference type="InterPro" id="IPR004156">
    <property type="entry name" value="OATP"/>
</dbReference>